<evidence type="ECO:0000313" key="3">
    <source>
        <dbReference type="EMBL" id="RPA33194.1"/>
    </source>
</evidence>
<reference evidence="3" key="3">
    <citation type="submission" date="2018-11" db="EMBL/GenBank/DDBJ databases">
        <authorList>
            <person name="Hwang Y.J."/>
            <person name="Hwang C.Y."/>
        </authorList>
    </citation>
    <scope>NUCLEOTIDE SEQUENCE</scope>
    <source>
        <strain evidence="3">R106</strain>
    </source>
</reference>
<sequence>MIKHILGATVIFLGLSACQNHTQIVSNEQLIGTWHVEVVLDTPTINNSPAKLVFAQNGELSGNNSCNQFFGHYNQQGNRLQMAPSGSTMKACVDSLMAQEADLMHAIAQVQQIDFSKGKLNLLSEKGDTLLVLTKQSSPRSLYKESLYNESSDKASLNTAPY</sequence>
<dbReference type="OrthoDB" id="5348860at2"/>
<proteinExistence type="predicted"/>
<keyword evidence="4" id="KW-1185">Reference proteome</keyword>
<dbReference type="AlphaFoldDB" id="A0A3N4EVX7"/>
<accession>A0A3N4EVX7</accession>
<dbReference type="RefSeq" id="WP_124012410.1">
    <property type="nucleotide sequence ID" value="NZ_CP034073.1"/>
</dbReference>
<gene>
    <name evidence="3" type="ORF">EGC77_07575</name>
    <name evidence="2" type="ORF">EGC80_08765</name>
</gene>
<name>A0A3N4EVX7_9GAMM</name>
<dbReference type="PROSITE" id="PS51257">
    <property type="entry name" value="PROKAR_LIPOPROTEIN"/>
    <property type="match status" value="1"/>
</dbReference>
<dbReference type="EMBL" id="CP034073">
    <property type="protein sequence ID" value="AZG35008.1"/>
    <property type="molecule type" value="Genomic_DNA"/>
</dbReference>
<dbReference type="Gene3D" id="2.40.128.270">
    <property type="match status" value="1"/>
</dbReference>
<evidence type="ECO:0000313" key="2">
    <source>
        <dbReference type="EMBL" id="AZG35008.1"/>
    </source>
</evidence>
<dbReference type="InterPro" id="IPR005184">
    <property type="entry name" value="DUF306_Meta_HslJ"/>
</dbReference>
<dbReference type="Pfam" id="PF03724">
    <property type="entry name" value="META"/>
    <property type="match status" value="1"/>
</dbReference>
<evidence type="ECO:0000313" key="4">
    <source>
        <dbReference type="Proteomes" id="UP000273778"/>
    </source>
</evidence>
<dbReference type="PANTHER" id="PTHR35535:SF1">
    <property type="entry name" value="HEAT SHOCK PROTEIN HSLJ"/>
    <property type="match status" value="1"/>
</dbReference>
<reference evidence="5" key="2">
    <citation type="submission" date="2018-11" db="EMBL/GenBank/DDBJ databases">
        <title>Shewanella sp. R106.</title>
        <authorList>
            <person name="Hwang Y.J."/>
            <person name="Hwang C.Y."/>
        </authorList>
    </citation>
    <scope>NUCLEOTIDE SEQUENCE [LARGE SCALE GENOMIC DNA]</scope>
    <source>
        <strain evidence="5">R106</strain>
    </source>
</reference>
<dbReference type="EMBL" id="RKKB01000002">
    <property type="protein sequence ID" value="RPA33194.1"/>
    <property type="molecule type" value="Genomic_DNA"/>
</dbReference>
<protein>
    <submittedName>
        <fullName evidence="3">META domain-containing protein</fullName>
    </submittedName>
</protein>
<organism evidence="3 5">
    <name type="scientific">Shewanella psychromarinicola</name>
    <dbReference type="NCBI Taxonomy" id="2487742"/>
    <lineage>
        <taxon>Bacteria</taxon>
        <taxon>Pseudomonadati</taxon>
        <taxon>Pseudomonadota</taxon>
        <taxon>Gammaproteobacteria</taxon>
        <taxon>Alteromonadales</taxon>
        <taxon>Shewanellaceae</taxon>
        <taxon>Shewanella</taxon>
    </lineage>
</organism>
<dbReference type="Proteomes" id="UP000278855">
    <property type="component" value="Unassembled WGS sequence"/>
</dbReference>
<evidence type="ECO:0000259" key="1">
    <source>
        <dbReference type="Pfam" id="PF03724"/>
    </source>
</evidence>
<dbReference type="InterPro" id="IPR053147">
    <property type="entry name" value="Hsp_HslJ-like"/>
</dbReference>
<dbReference type="InterPro" id="IPR038670">
    <property type="entry name" value="HslJ-like_sf"/>
</dbReference>
<reference evidence="2 4" key="1">
    <citation type="submission" date="2018-11" db="EMBL/GenBank/DDBJ databases">
        <title>Shewanella sp. M2.</title>
        <authorList>
            <person name="Hwang Y.J."/>
            <person name="Hwang C.Y."/>
        </authorList>
    </citation>
    <scope>NUCLEOTIDE SEQUENCE [LARGE SCALE GENOMIC DNA]</scope>
    <source>
        <strain evidence="2 4">M2</strain>
    </source>
</reference>
<dbReference type="KEGG" id="spsr:EGC80_08765"/>
<evidence type="ECO:0000313" key="5">
    <source>
        <dbReference type="Proteomes" id="UP000278855"/>
    </source>
</evidence>
<dbReference type="Proteomes" id="UP000273778">
    <property type="component" value="Chromosome"/>
</dbReference>
<feature type="domain" description="DUF306" evidence="1">
    <location>
        <begin position="29"/>
        <end position="133"/>
    </location>
</feature>
<dbReference type="PANTHER" id="PTHR35535">
    <property type="entry name" value="HEAT SHOCK PROTEIN HSLJ"/>
    <property type="match status" value="1"/>
</dbReference>